<reference evidence="3" key="1">
    <citation type="journal article" date="2012" name="Science">
        <title>The Paleozoic origin of enzymatic lignin decomposition reconstructed from 31 fungal genomes.</title>
        <authorList>
            <person name="Floudas D."/>
            <person name="Binder M."/>
            <person name="Riley R."/>
            <person name="Barry K."/>
            <person name="Blanchette R.A."/>
            <person name="Henrissat B."/>
            <person name="Martinez A.T."/>
            <person name="Otillar R."/>
            <person name="Spatafora J.W."/>
            <person name="Yadav J.S."/>
            <person name="Aerts A."/>
            <person name="Benoit I."/>
            <person name="Boyd A."/>
            <person name="Carlson A."/>
            <person name="Copeland A."/>
            <person name="Coutinho P.M."/>
            <person name="de Vries R.P."/>
            <person name="Ferreira P."/>
            <person name="Findley K."/>
            <person name="Foster B."/>
            <person name="Gaskell J."/>
            <person name="Glotzer D."/>
            <person name="Gorecki P."/>
            <person name="Heitman J."/>
            <person name="Hesse C."/>
            <person name="Hori C."/>
            <person name="Igarashi K."/>
            <person name="Jurgens J.A."/>
            <person name="Kallen N."/>
            <person name="Kersten P."/>
            <person name="Kohler A."/>
            <person name="Kuees U."/>
            <person name="Kumar T.K.A."/>
            <person name="Kuo A."/>
            <person name="LaButti K."/>
            <person name="Larrondo L.F."/>
            <person name="Lindquist E."/>
            <person name="Ling A."/>
            <person name="Lombard V."/>
            <person name="Lucas S."/>
            <person name="Lundell T."/>
            <person name="Martin R."/>
            <person name="McLaughlin D.J."/>
            <person name="Morgenstern I."/>
            <person name="Morin E."/>
            <person name="Murat C."/>
            <person name="Nagy L.G."/>
            <person name="Nolan M."/>
            <person name="Ohm R.A."/>
            <person name="Patyshakuliyeva A."/>
            <person name="Rokas A."/>
            <person name="Ruiz-Duenas F.J."/>
            <person name="Sabat G."/>
            <person name="Salamov A."/>
            <person name="Samejima M."/>
            <person name="Schmutz J."/>
            <person name="Slot J.C."/>
            <person name="St John F."/>
            <person name="Stenlid J."/>
            <person name="Sun H."/>
            <person name="Sun S."/>
            <person name="Syed K."/>
            <person name="Tsang A."/>
            <person name="Wiebenga A."/>
            <person name="Young D."/>
            <person name="Pisabarro A."/>
            <person name="Eastwood D.C."/>
            <person name="Martin F."/>
            <person name="Cullen D."/>
            <person name="Grigoriev I.V."/>
            <person name="Hibbett D.S."/>
        </authorList>
    </citation>
    <scope>NUCLEOTIDE SEQUENCE [LARGE SCALE GENOMIC DNA]</scope>
    <source>
        <strain evidence="3">RWD-64-598 SS2</strain>
    </source>
</reference>
<dbReference type="RefSeq" id="XP_007775691.1">
    <property type="nucleotide sequence ID" value="XM_007777501.1"/>
</dbReference>
<evidence type="ECO:0000313" key="2">
    <source>
        <dbReference type="EMBL" id="EIW74113.1"/>
    </source>
</evidence>
<accession>R7SD71</accession>
<dbReference type="KEGG" id="cput:CONPUDRAFT_160366"/>
<protein>
    <submittedName>
        <fullName evidence="2">Uncharacterized protein</fullName>
    </submittedName>
</protein>
<dbReference type="GeneID" id="19204282"/>
<evidence type="ECO:0000313" key="3">
    <source>
        <dbReference type="Proteomes" id="UP000053558"/>
    </source>
</evidence>
<proteinExistence type="predicted"/>
<evidence type="ECO:0000256" key="1">
    <source>
        <dbReference type="SAM" id="MobiDB-lite"/>
    </source>
</evidence>
<name>R7SD71_CONPW</name>
<dbReference type="EMBL" id="JH711594">
    <property type="protein sequence ID" value="EIW74113.1"/>
    <property type="molecule type" value="Genomic_DNA"/>
</dbReference>
<feature type="region of interest" description="Disordered" evidence="1">
    <location>
        <begin position="1"/>
        <end position="21"/>
    </location>
</feature>
<keyword evidence="3" id="KW-1185">Reference proteome</keyword>
<sequence length="61" mass="6660">MAFRDDRGEQSPPKGKMGGLSPCTVVKLVVVLDWCFVVVYGHPIFWDIDVLTVAVVVAARA</sequence>
<gene>
    <name evidence="2" type="ORF">CONPUDRAFT_160366</name>
</gene>
<organism evidence="2 3">
    <name type="scientific">Coniophora puteana (strain RWD-64-598)</name>
    <name type="common">Brown rot fungus</name>
    <dbReference type="NCBI Taxonomy" id="741705"/>
    <lineage>
        <taxon>Eukaryota</taxon>
        <taxon>Fungi</taxon>
        <taxon>Dikarya</taxon>
        <taxon>Basidiomycota</taxon>
        <taxon>Agaricomycotina</taxon>
        <taxon>Agaricomycetes</taxon>
        <taxon>Agaricomycetidae</taxon>
        <taxon>Boletales</taxon>
        <taxon>Coniophorineae</taxon>
        <taxon>Coniophoraceae</taxon>
        <taxon>Coniophora</taxon>
    </lineage>
</organism>
<dbReference type="AlphaFoldDB" id="R7SD71"/>
<dbReference type="Proteomes" id="UP000053558">
    <property type="component" value="Unassembled WGS sequence"/>
</dbReference>